<dbReference type="GO" id="GO:0005886">
    <property type="term" value="C:plasma membrane"/>
    <property type="evidence" value="ECO:0007669"/>
    <property type="project" value="UniProtKB-SubCell"/>
</dbReference>
<dbReference type="PIRSF" id="PIRSF006351">
    <property type="entry name" value="PTS_EIIC-Cellobiose"/>
    <property type="match status" value="1"/>
</dbReference>
<evidence type="ECO:0000256" key="6">
    <source>
        <dbReference type="ARBA" id="ARBA00022989"/>
    </source>
</evidence>
<dbReference type="Proteomes" id="UP000196649">
    <property type="component" value="Unassembled WGS sequence"/>
</dbReference>
<keyword evidence="7 8" id="KW-0472">Membrane</keyword>
<feature type="domain" description="PTS EIIC type-3" evidence="10">
    <location>
        <begin position="12"/>
        <end position="420"/>
    </location>
</feature>
<feature type="transmembrane region" description="Helical" evidence="9">
    <location>
        <begin position="350"/>
        <end position="369"/>
    </location>
</feature>
<dbReference type="EMBL" id="MXAL01000008">
    <property type="protein sequence ID" value="OWF32598.1"/>
    <property type="molecule type" value="Genomic_DNA"/>
</dbReference>
<evidence type="ECO:0000256" key="1">
    <source>
        <dbReference type="ARBA" id="ARBA00004651"/>
    </source>
</evidence>
<dbReference type="Pfam" id="PF02378">
    <property type="entry name" value="PTS_EIIC"/>
    <property type="match status" value="1"/>
</dbReference>
<dbReference type="RefSeq" id="WP_082397525.1">
    <property type="nucleotide sequence ID" value="NZ_LNUB01000047.1"/>
</dbReference>
<feature type="transmembrane region" description="Helical" evidence="9">
    <location>
        <begin position="144"/>
        <end position="164"/>
    </location>
</feature>
<dbReference type="PANTHER" id="PTHR33989:SF4">
    <property type="entry name" value="PTS SYSTEM N,N'-DIACETYLCHITOBIOSE-SPECIFIC EIIC COMPONENT"/>
    <property type="match status" value="1"/>
</dbReference>
<evidence type="ECO:0000256" key="5">
    <source>
        <dbReference type="ARBA" id="ARBA00022692"/>
    </source>
</evidence>
<gene>
    <name evidence="11" type="ORF">LKACC12383_01821</name>
</gene>
<dbReference type="GO" id="GO:0008982">
    <property type="term" value="F:protein-N(PI)-phosphohistidine-sugar phosphotransferase activity"/>
    <property type="evidence" value="ECO:0007669"/>
    <property type="project" value="UniProtKB-UniRule"/>
</dbReference>
<protein>
    <recommendedName>
        <fullName evidence="8">Permease IIC component</fullName>
    </recommendedName>
</protein>
<proteinExistence type="predicted"/>
<accession>A0A210P7Z9</accession>
<feature type="transmembrane region" description="Helical" evidence="9">
    <location>
        <begin position="403"/>
        <end position="424"/>
    </location>
</feature>
<feature type="transmembrane region" description="Helical" evidence="9">
    <location>
        <begin position="185"/>
        <end position="207"/>
    </location>
</feature>
<keyword evidence="2 8" id="KW-0813">Transport</keyword>
<evidence type="ECO:0000256" key="8">
    <source>
        <dbReference type="PIRNR" id="PIRNR006351"/>
    </source>
</evidence>
<dbReference type="GO" id="GO:0009401">
    <property type="term" value="P:phosphoenolpyruvate-dependent sugar phosphotransferase system"/>
    <property type="evidence" value="ECO:0007669"/>
    <property type="project" value="InterPro"/>
</dbReference>
<evidence type="ECO:0000259" key="10">
    <source>
        <dbReference type="PROSITE" id="PS51105"/>
    </source>
</evidence>
<feature type="transmembrane region" description="Helical" evidence="9">
    <location>
        <begin position="32"/>
        <end position="53"/>
    </location>
</feature>
<evidence type="ECO:0000313" key="11">
    <source>
        <dbReference type="EMBL" id="OWF32598.1"/>
    </source>
</evidence>
<dbReference type="InterPro" id="IPR003352">
    <property type="entry name" value="PTS_EIIC"/>
</dbReference>
<sequence>MDESKNGILDKLDKILTPIGSKLGNQRHLQSLASGMLFGLPFLVVGSFFLIFANPPIDIARYNPNTANIFMRFLASWKHFAVANYDAITLPYNMTMGIYGIICVFGIAYELSKSYKRNAPMDGMMAIVTYMMVTTTVNKNGNISMTYLGTDGLFISILLGWLVVELNRKIDKQNWKFKMPDSVPPMVTTFINSLIPLTLNILVFYGINLIVVNLTNKSFPAFITGILTPAVGIAGNIWGFLFIVTLANLLWLIGVNGTNIVFPILFALGVAQTGLNATQVAHGIDPTHLMNLQMFRISVLGGAGNTLGLILLMMRSKVTKIKAVGRLSFIPGICGINEPVIFGLPIVFNPILGIPFVISPIVTITLTYLAEKFHFISLGFIVDPSFTPFFAQAYMGTLDWRNIIFWTVLIFIASLIYLPFFKVYERNELRAEKKLEFSKSTIDKGSVEINSEEKNTVISNGIGDAVGN</sequence>
<evidence type="ECO:0000313" key="12">
    <source>
        <dbReference type="Proteomes" id="UP000196649"/>
    </source>
</evidence>
<keyword evidence="4 8" id="KW-0762">Sugar transport</keyword>
<dbReference type="PROSITE" id="PS51105">
    <property type="entry name" value="PTS_EIIC_TYPE_3"/>
    <property type="match status" value="1"/>
</dbReference>
<evidence type="ECO:0000256" key="2">
    <source>
        <dbReference type="ARBA" id="ARBA00022448"/>
    </source>
</evidence>
<reference evidence="11 12" key="1">
    <citation type="submission" date="2017-03" db="EMBL/GenBank/DDBJ databases">
        <title>Genome sequence of Lactobacillus kimchii KACC 12383.</title>
        <authorList>
            <person name="Chun J."/>
        </authorList>
    </citation>
    <scope>NUCLEOTIDE SEQUENCE [LARGE SCALE GENOMIC DNA]</scope>
    <source>
        <strain evidence="11 12">KACC 12383</strain>
    </source>
</reference>
<evidence type="ECO:0000256" key="7">
    <source>
        <dbReference type="ARBA" id="ARBA00023136"/>
    </source>
</evidence>
<feature type="transmembrane region" description="Helical" evidence="9">
    <location>
        <begin position="90"/>
        <end position="109"/>
    </location>
</feature>
<comment type="subcellular location">
    <subcellularLocation>
        <location evidence="1">Cell membrane</location>
        <topology evidence="1">Multi-pass membrane protein</topology>
    </subcellularLocation>
</comment>
<feature type="transmembrane region" description="Helical" evidence="9">
    <location>
        <begin position="292"/>
        <end position="312"/>
    </location>
</feature>
<name>A0A210P7Z9_9LACO</name>
<comment type="caution">
    <text evidence="11">The sequence shown here is derived from an EMBL/GenBank/DDBJ whole genome shotgun (WGS) entry which is preliminary data.</text>
</comment>
<keyword evidence="3 8" id="KW-1003">Cell membrane</keyword>
<keyword evidence="5 9" id="KW-0812">Transmembrane</keyword>
<organism evidence="11 12">
    <name type="scientific">Companilactobacillus kimchii</name>
    <dbReference type="NCBI Taxonomy" id="2801452"/>
    <lineage>
        <taxon>Bacteria</taxon>
        <taxon>Bacillati</taxon>
        <taxon>Bacillota</taxon>
        <taxon>Bacilli</taxon>
        <taxon>Lactobacillales</taxon>
        <taxon>Lactobacillaceae</taxon>
        <taxon>Companilactobacillus</taxon>
    </lineage>
</organism>
<dbReference type="InterPro" id="IPR004501">
    <property type="entry name" value="PTS_EIIC_3"/>
</dbReference>
<dbReference type="InterPro" id="IPR051088">
    <property type="entry name" value="PTS_Sugar-EIIC/EIIB"/>
</dbReference>
<comment type="function">
    <text evidence="8">The phosphoenolpyruvate-dependent sugar phosphotransferase system (PTS), a major carbohydrate active -transport system, catalyzes the phosphorylation of incoming sugar substrates concomitant with their translocation across the cell membrane.</text>
</comment>
<evidence type="ECO:0000256" key="3">
    <source>
        <dbReference type="ARBA" id="ARBA00022475"/>
    </source>
</evidence>
<feature type="transmembrane region" description="Helical" evidence="9">
    <location>
        <begin position="249"/>
        <end position="272"/>
    </location>
</feature>
<keyword evidence="6 9" id="KW-1133">Transmembrane helix</keyword>
<dbReference type="InterPro" id="IPR004796">
    <property type="entry name" value="PTS_IIC_cello"/>
</dbReference>
<feature type="transmembrane region" description="Helical" evidence="9">
    <location>
        <begin position="376"/>
        <end position="397"/>
    </location>
</feature>
<evidence type="ECO:0000256" key="9">
    <source>
        <dbReference type="SAM" id="Phobius"/>
    </source>
</evidence>
<dbReference type="AlphaFoldDB" id="A0A210P7Z9"/>
<dbReference type="PANTHER" id="PTHR33989">
    <property type="match status" value="1"/>
</dbReference>
<feature type="transmembrane region" description="Helical" evidence="9">
    <location>
        <begin position="219"/>
        <end position="242"/>
    </location>
</feature>
<evidence type="ECO:0000256" key="4">
    <source>
        <dbReference type="ARBA" id="ARBA00022597"/>
    </source>
</evidence>
<dbReference type="NCBIfam" id="TIGR00410">
    <property type="entry name" value="lacE"/>
    <property type="match status" value="1"/>
</dbReference>